<dbReference type="InterPro" id="IPR016154">
    <property type="entry name" value="Heat_shock_Hsp33_C"/>
</dbReference>
<proteinExistence type="predicted"/>
<dbReference type="Proteomes" id="UP000515297">
    <property type="component" value="Chromosome"/>
</dbReference>
<dbReference type="Gene3D" id="3.55.30.10">
    <property type="entry name" value="Hsp33 domain"/>
    <property type="match status" value="1"/>
</dbReference>
<dbReference type="GO" id="GO:0005737">
    <property type="term" value="C:cytoplasm"/>
    <property type="evidence" value="ECO:0007669"/>
    <property type="project" value="InterPro"/>
</dbReference>
<protein>
    <submittedName>
        <fullName evidence="6">Hsp33 family molecular chaperone HslO</fullName>
    </submittedName>
</protein>
<dbReference type="GO" id="GO:0051082">
    <property type="term" value="F:unfolded protein binding"/>
    <property type="evidence" value="ECO:0007669"/>
    <property type="project" value="InterPro"/>
</dbReference>
<dbReference type="RefSeq" id="WP_185884482.1">
    <property type="nucleotide sequence ID" value="NZ_CP060052.1"/>
</dbReference>
<dbReference type="CDD" id="cd00498">
    <property type="entry name" value="Hsp33"/>
    <property type="match status" value="1"/>
</dbReference>
<evidence type="ECO:0000256" key="3">
    <source>
        <dbReference type="ARBA" id="ARBA00023157"/>
    </source>
</evidence>
<dbReference type="GO" id="GO:0042026">
    <property type="term" value="P:protein refolding"/>
    <property type="evidence" value="ECO:0007669"/>
    <property type="project" value="TreeGrafter"/>
</dbReference>
<evidence type="ECO:0000313" key="6">
    <source>
        <dbReference type="EMBL" id="QNE05369.1"/>
    </source>
</evidence>
<evidence type="ECO:0000256" key="1">
    <source>
        <dbReference type="ARBA" id="ARBA00022490"/>
    </source>
</evidence>
<dbReference type="SUPFAM" id="SSF64397">
    <property type="entry name" value="Hsp33 domain"/>
    <property type="match status" value="1"/>
</dbReference>
<keyword evidence="5" id="KW-0676">Redox-active center</keyword>
<keyword evidence="1" id="KW-0963">Cytoplasm</keyword>
<dbReference type="PANTHER" id="PTHR30111">
    <property type="entry name" value="33 KDA CHAPERONIN"/>
    <property type="match status" value="1"/>
</dbReference>
<keyword evidence="4" id="KW-0143">Chaperone</keyword>
<dbReference type="InterPro" id="IPR016153">
    <property type="entry name" value="Heat_shock_Hsp33_N"/>
</dbReference>
<keyword evidence="2" id="KW-0862">Zinc</keyword>
<dbReference type="SUPFAM" id="SSF118352">
    <property type="entry name" value="HSP33 redox switch-like"/>
    <property type="match status" value="1"/>
</dbReference>
<dbReference type="PIRSF" id="PIRSF005261">
    <property type="entry name" value="Heat_shock_Hsp33"/>
    <property type="match status" value="1"/>
</dbReference>
<name>A0A7G6VUF4_9SPHN</name>
<dbReference type="GO" id="GO:0044183">
    <property type="term" value="F:protein folding chaperone"/>
    <property type="evidence" value="ECO:0007669"/>
    <property type="project" value="TreeGrafter"/>
</dbReference>
<evidence type="ECO:0000313" key="7">
    <source>
        <dbReference type="Proteomes" id="UP000515297"/>
    </source>
</evidence>
<accession>A0A7G6VUF4</accession>
<dbReference type="InterPro" id="IPR023212">
    <property type="entry name" value="Hsp33_helix_hairpin_bin_dom_sf"/>
</dbReference>
<dbReference type="Gene3D" id="3.90.1280.10">
    <property type="entry name" value="HSP33 redox switch-like"/>
    <property type="match status" value="1"/>
</dbReference>
<dbReference type="Gene3D" id="1.10.287.480">
    <property type="entry name" value="helix hairpin bin"/>
    <property type="match status" value="1"/>
</dbReference>
<organism evidence="6 7">
    <name type="scientific">Croceicoccus marinus</name>
    <dbReference type="NCBI Taxonomy" id="450378"/>
    <lineage>
        <taxon>Bacteria</taxon>
        <taxon>Pseudomonadati</taxon>
        <taxon>Pseudomonadota</taxon>
        <taxon>Alphaproteobacteria</taxon>
        <taxon>Sphingomonadales</taxon>
        <taxon>Erythrobacteraceae</taxon>
        <taxon>Croceicoccus</taxon>
    </lineage>
</organism>
<evidence type="ECO:0000256" key="4">
    <source>
        <dbReference type="ARBA" id="ARBA00023186"/>
    </source>
</evidence>
<evidence type="ECO:0000256" key="5">
    <source>
        <dbReference type="ARBA" id="ARBA00023284"/>
    </source>
</evidence>
<dbReference type="AlphaFoldDB" id="A0A7G6VUF4"/>
<dbReference type="EMBL" id="CP060052">
    <property type="protein sequence ID" value="QNE05369.1"/>
    <property type="molecule type" value="Genomic_DNA"/>
</dbReference>
<sequence>MADVSALPPDETGFDVVLGFSLPERDVRGRCVRLGPVLDTVLSAHDYPGPIRHLLSEALLLATLIGSLGKEDRSQMTMQAQSANGIMDMLVCDYRDGELRGYVRFDAERLDDLGANPPLSALVGMEAYLAITFDVADGGRYQGIVPLDAASLSDACEAYFRQSEQLPTVLRIAVQSQDGHCVAGGLLLQYLPDGEEGRERLHVRHDDPNWEHVEIISSSVRHSELTDPALSLEALLWRLFHEEAELRVETIAKLVRGCRCSADHYRAVLSRFGSAELDEMRDDDGIIRVDCAFCSRIFPVEV</sequence>
<keyword evidence="3" id="KW-1015">Disulfide bond</keyword>
<reference evidence="6 7" key="1">
    <citation type="submission" date="2020-08" db="EMBL/GenBank/DDBJ databases">
        <authorList>
            <person name="Liu G."/>
            <person name="Sun C."/>
        </authorList>
    </citation>
    <scope>NUCLEOTIDE SEQUENCE [LARGE SCALE GENOMIC DNA]</scope>
    <source>
        <strain evidence="6 7">OT19</strain>
    </source>
</reference>
<dbReference type="InterPro" id="IPR000397">
    <property type="entry name" value="Heat_shock_Hsp33"/>
</dbReference>
<dbReference type="Pfam" id="PF01430">
    <property type="entry name" value="HSP33"/>
    <property type="match status" value="1"/>
</dbReference>
<gene>
    <name evidence="6" type="ORF">H4O24_01245</name>
</gene>
<evidence type="ECO:0000256" key="2">
    <source>
        <dbReference type="ARBA" id="ARBA00022833"/>
    </source>
</evidence>
<dbReference type="PANTHER" id="PTHR30111:SF1">
    <property type="entry name" value="33 KDA CHAPERONIN"/>
    <property type="match status" value="1"/>
</dbReference>